<dbReference type="HAMAP" id="MF_00048">
    <property type="entry name" value="UPF0102"/>
    <property type="match status" value="1"/>
</dbReference>
<name>A0A0F9ZZ02_9BACT</name>
<proteinExistence type="inferred from homology"/>
<evidence type="ECO:0000313" key="3">
    <source>
        <dbReference type="EMBL" id="KKP44151.1"/>
    </source>
</evidence>
<dbReference type="STRING" id="1618566.UR35_C0011G0037"/>
<sequence length="125" mass="14239">MKQLNRLIGKQGEEMAAELLRNKGYQILDQNNSTKWGELDLIVTHSTSSGQAILVFVEVKLKTTEDYGTPEEMIGKNKLAQVRKTAEMYLLNNPDIAEKFESYRIDAVCIVEVTGRITHYENLTF</sequence>
<organism evidence="3 4">
    <name type="scientific">Candidatus Woesebacteria bacterium GW2011_GWB1_33_22</name>
    <dbReference type="NCBI Taxonomy" id="1618566"/>
    <lineage>
        <taxon>Bacteria</taxon>
        <taxon>Candidatus Woeseibacteriota</taxon>
    </lineage>
</organism>
<evidence type="ECO:0000313" key="4">
    <source>
        <dbReference type="Proteomes" id="UP000034778"/>
    </source>
</evidence>
<evidence type="ECO:0000256" key="2">
    <source>
        <dbReference type="HAMAP-Rule" id="MF_00048"/>
    </source>
</evidence>
<dbReference type="InterPro" id="IPR011856">
    <property type="entry name" value="tRNA_endonuc-like_dom_sf"/>
</dbReference>
<dbReference type="SUPFAM" id="SSF52980">
    <property type="entry name" value="Restriction endonuclease-like"/>
    <property type="match status" value="1"/>
</dbReference>
<accession>A0A0F9ZZ02</accession>
<dbReference type="PANTHER" id="PTHR34039:SF1">
    <property type="entry name" value="UPF0102 PROTEIN YRAN"/>
    <property type="match status" value="1"/>
</dbReference>
<dbReference type="InterPro" id="IPR003509">
    <property type="entry name" value="UPF0102_YraN-like"/>
</dbReference>
<dbReference type="Gene3D" id="3.40.1350.10">
    <property type="match status" value="1"/>
</dbReference>
<dbReference type="PANTHER" id="PTHR34039">
    <property type="entry name" value="UPF0102 PROTEIN YRAN"/>
    <property type="match status" value="1"/>
</dbReference>
<dbReference type="AlphaFoldDB" id="A0A0F9ZZ02"/>
<dbReference type="CDD" id="cd20736">
    <property type="entry name" value="PoNe_Nuclease"/>
    <property type="match status" value="1"/>
</dbReference>
<comment type="caution">
    <text evidence="3">The sequence shown here is derived from an EMBL/GenBank/DDBJ whole genome shotgun (WGS) entry which is preliminary data.</text>
</comment>
<dbReference type="InterPro" id="IPR011335">
    <property type="entry name" value="Restrct_endonuc-II-like"/>
</dbReference>
<dbReference type="GO" id="GO:0003676">
    <property type="term" value="F:nucleic acid binding"/>
    <property type="evidence" value="ECO:0007669"/>
    <property type="project" value="InterPro"/>
</dbReference>
<gene>
    <name evidence="3" type="ORF">UR35_C0011G0037</name>
</gene>
<reference evidence="3 4" key="1">
    <citation type="journal article" date="2015" name="Nature">
        <title>rRNA introns, odd ribosomes, and small enigmatic genomes across a large radiation of phyla.</title>
        <authorList>
            <person name="Brown C.T."/>
            <person name="Hug L.A."/>
            <person name="Thomas B.C."/>
            <person name="Sharon I."/>
            <person name="Castelle C.J."/>
            <person name="Singh A."/>
            <person name="Wilkins M.J."/>
            <person name="Williams K.H."/>
            <person name="Banfield J.F."/>
        </authorList>
    </citation>
    <scope>NUCLEOTIDE SEQUENCE [LARGE SCALE GENOMIC DNA]</scope>
</reference>
<comment type="similarity">
    <text evidence="1 2">Belongs to the UPF0102 family.</text>
</comment>
<evidence type="ECO:0000256" key="1">
    <source>
        <dbReference type="ARBA" id="ARBA00006738"/>
    </source>
</evidence>
<dbReference type="Pfam" id="PF02021">
    <property type="entry name" value="UPF0102"/>
    <property type="match status" value="1"/>
</dbReference>
<dbReference type="Proteomes" id="UP000034778">
    <property type="component" value="Unassembled WGS sequence"/>
</dbReference>
<protein>
    <recommendedName>
        <fullName evidence="2">UPF0102 protein UR35_C0011G0037</fullName>
    </recommendedName>
</protein>
<dbReference type="EMBL" id="LBOW01000011">
    <property type="protein sequence ID" value="KKP44151.1"/>
    <property type="molecule type" value="Genomic_DNA"/>
</dbReference>